<accession>A0A395NXE3</accession>
<dbReference type="PROSITE" id="PS50893">
    <property type="entry name" value="ABC_TRANSPORTER_2"/>
    <property type="match status" value="2"/>
</dbReference>
<dbReference type="InterPro" id="IPR011527">
    <property type="entry name" value="ABC1_TM_dom"/>
</dbReference>
<keyword evidence="8 11" id="KW-1133">Transmembrane helix</keyword>
<evidence type="ECO:0000259" key="13">
    <source>
        <dbReference type="PROSITE" id="PS50929"/>
    </source>
</evidence>
<keyword evidence="5" id="KW-0677">Repeat</keyword>
<comment type="similarity">
    <text evidence="2">Belongs to the ABC transporter superfamily. ABCC family. Conjugate transporter (TC 3.A.1.208) subfamily.</text>
</comment>
<evidence type="ECO:0000256" key="9">
    <source>
        <dbReference type="ARBA" id="ARBA00023136"/>
    </source>
</evidence>
<dbReference type="SUPFAM" id="SSF90123">
    <property type="entry name" value="ABC transporter transmembrane region"/>
    <property type="match status" value="2"/>
</dbReference>
<feature type="transmembrane region" description="Helical" evidence="11">
    <location>
        <begin position="108"/>
        <end position="128"/>
    </location>
</feature>
<dbReference type="InterPro" id="IPR027417">
    <property type="entry name" value="P-loop_NTPase"/>
</dbReference>
<keyword evidence="6" id="KW-0547">Nucleotide-binding</keyword>
<feature type="transmembrane region" description="Helical" evidence="11">
    <location>
        <begin position="191"/>
        <end position="213"/>
    </location>
</feature>
<evidence type="ECO:0000256" key="1">
    <source>
        <dbReference type="ARBA" id="ARBA00004141"/>
    </source>
</evidence>
<dbReference type="InterPro" id="IPR003439">
    <property type="entry name" value="ABC_transporter-like_ATP-bd"/>
</dbReference>
<dbReference type="SMART" id="SM00382">
    <property type="entry name" value="AAA"/>
    <property type="match status" value="2"/>
</dbReference>
<comment type="caution">
    <text evidence="14">The sequence shown here is derived from an EMBL/GenBank/DDBJ whole genome shotgun (WGS) entry which is preliminary data.</text>
</comment>
<evidence type="ECO:0000313" key="15">
    <source>
        <dbReference type="Proteomes" id="UP000266272"/>
    </source>
</evidence>
<evidence type="ECO:0000256" key="2">
    <source>
        <dbReference type="ARBA" id="ARBA00009726"/>
    </source>
</evidence>
<feature type="region of interest" description="Disordered" evidence="10">
    <location>
        <begin position="40"/>
        <end position="65"/>
    </location>
</feature>
<dbReference type="PROSITE" id="PS00211">
    <property type="entry name" value="ABC_TRANSPORTER_1"/>
    <property type="match status" value="1"/>
</dbReference>
<comment type="subcellular location">
    <subcellularLocation>
        <location evidence="1">Membrane</location>
        <topology evidence="1">Multi-pass membrane protein</topology>
    </subcellularLocation>
</comment>
<reference evidence="14 15" key="1">
    <citation type="journal article" date="2018" name="PLoS Pathog.">
        <title>Evolution of structural diversity of trichothecenes, a family of toxins produced by plant pathogenic and entomopathogenic fungi.</title>
        <authorList>
            <person name="Proctor R.H."/>
            <person name="McCormick S.P."/>
            <person name="Kim H.S."/>
            <person name="Cardoza R.E."/>
            <person name="Stanley A.M."/>
            <person name="Lindo L."/>
            <person name="Kelly A."/>
            <person name="Brown D.W."/>
            <person name="Lee T."/>
            <person name="Vaughan M.M."/>
            <person name="Alexander N.J."/>
            <person name="Busman M."/>
            <person name="Gutierrez S."/>
        </authorList>
    </citation>
    <scope>NUCLEOTIDE SEQUENCE [LARGE SCALE GENOMIC DNA]</scope>
    <source>
        <strain evidence="14 15">IBT 40837</strain>
    </source>
</reference>
<keyword evidence="4 11" id="KW-0812">Transmembrane</keyword>
<dbReference type="InterPro" id="IPR050173">
    <property type="entry name" value="ABC_transporter_C-like"/>
</dbReference>
<feature type="domain" description="ABC transmembrane type-1" evidence="13">
    <location>
        <begin position="63"/>
        <end position="251"/>
    </location>
</feature>
<dbReference type="CDD" id="cd03250">
    <property type="entry name" value="ABCC_MRP_domain1"/>
    <property type="match status" value="1"/>
</dbReference>
<dbReference type="InterPro" id="IPR003593">
    <property type="entry name" value="AAA+_ATPase"/>
</dbReference>
<sequence>MMETVTANWLHWVTQMRLQMPVIALLNALVFEKNMRRQSIHETAEPPDQTKGRKKKGQQTASSSSSLADIITNDSSNVAQFCSHIHYFLIASFKILFEVVYLSRHMGITSILTGAASAVILFPFSATLSKKQRSQQIELSKAHATLSNLVSEALQGLRRIRLSSMERIWQRRIIDAREQELSRIWKSEITLAFLTLAANLGPILLASVALSVYSFQVGYLSPAVAFASLNFFNNLHEAFSQLPLKAAAMHESWISLQRIQKYLDGPEQIPSAMASDSIDFDGATLAWAHNSNTELLDATGFKLRGVNLAFPKGKLSIITGKTGSGKSLLVASMLEEATIQSGRLGKPVTSATEEKDMSGMLDKNIALVSQPPWIENCTVRDNIIFGYDFNEARYRNVLHACALDQDLSLLSDGDMTKAGVNGAVLSGGQKWRVALARALYSPSEILILEDVLSTVDSSVAQWIYEHALTGELVEGRTRILVTHHPESLIFSSIGLAASRTLFNNMVSSVLAAPLSWIDSTPMGQVLHSLGGDLYQIDHRTTQVVIGILSTLLHLMLILLTTFKTAPYTALLTSQRPMLEHANSAATGLLTIRAFAKTKSYVERSFRDLNCLAETPRETEEGEDAPEGWPKEGAVQVQGLGIRYGSDLRSALNGISFSINPRQRLGIVGRTGAGKTSLTSALLRFIDASEGRILIDGIDISTLKLGALRAAVAIIPQDPFLFLGTLRSNLDLREDKTDAELLSVLRRVQLISDVHGGKDGNKFSDLAMEIHPGGENLSHGQRQLICLARALLSRCRILILDEATSAVDGATDAMIQQVIREEFAYATILVVAHRLLTVADSDAILVLQNGEMAEFGSPAELMAKEGVFWDMVRHSGDAEKIARMIQI</sequence>
<dbReference type="CDD" id="cd03244">
    <property type="entry name" value="ABCC_MRP_domain2"/>
    <property type="match status" value="1"/>
</dbReference>
<feature type="domain" description="ABC transporter" evidence="12">
    <location>
        <begin position="634"/>
        <end position="873"/>
    </location>
</feature>
<dbReference type="OrthoDB" id="6500128at2759"/>
<evidence type="ECO:0000256" key="10">
    <source>
        <dbReference type="SAM" id="MobiDB-lite"/>
    </source>
</evidence>
<dbReference type="GO" id="GO:0005524">
    <property type="term" value="F:ATP binding"/>
    <property type="evidence" value="ECO:0007669"/>
    <property type="project" value="UniProtKB-KW"/>
</dbReference>
<dbReference type="PANTHER" id="PTHR24223:SF456">
    <property type="entry name" value="MULTIDRUG RESISTANCE-ASSOCIATED PROTEIN LETHAL(2)03659"/>
    <property type="match status" value="1"/>
</dbReference>
<evidence type="ECO:0000256" key="7">
    <source>
        <dbReference type="ARBA" id="ARBA00022840"/>
    </source>
</evidence>
<dbReference type="GO" id="GO:0016887">
    <property type="term" value="F:ATP hydrolysis activity"/>
    <property type="evidence" value="ECO:0007669"/>
    <property type="project" value="InterPro"/>
</dbReference>
<keyword evidence="15" id="KW-1185">Reference proteome</keyword>
<gene>
    <name evidence="14" type="ORF">TARUN_1437</name>
</gene>
<dbReference type="PROSITE" id="PS50929">
    <property type="entry name" value="ABC_TM1F"/>
    <property type="match status" value="2"/>
</dbReference>
<evidence type="ECO:0000256" key="3">
    <source>
        <dbReference type="ARBA" id="ARBA00022448"/>
    </source>
</evidence>
<evidence type="ECO:0000256" key="6">
    <source>
        <dbReference type="ARBA" id="ARBA00022741"/>
    </source>
</evidence>
<dbReference type="InterPro" id="IPR017871">
    <property type="entry name" value="ABC_transporter-like_CS"/>
</dbReference>
<dbReference type="AlphaFoldDB" id="A0A395NXE3"/>
<dbReference type="Pfam" id="PF00664">
    <property type="entry name" value="ABC_membrane"/>
    <property type="match status" value="2"/>
</dbReference>
<dbReference type="Gene3D" id="1.20.1560.10">
    <property type="entry name" value="ABC transporter type 1, transmembrane domain"/>
    <property type="match status" value="1"/>
</dbReference>
<dbReference type="GO" id="GO:0016020">
    <property type="term" value="C:membrane"/>
    <property type="evidence" value="ECO:0007669"/>
    <property type="project" value="UniProtKB-SubCell"/>
</dbReference>
<dbReference type="PANTHER" id="PTHR24223">
    <property type="entry name" value="ATP-BINDING CASSETTE SUB-FAMILY C"/>
    <property type="match status" value="1"/>
</dbReference>
<protein>
    <submittedName>
        <fullName evidence="14">Abc bile acid transporter</fullName>
    </submittedName>
</protein>
<evidence type="ECO:0000256" key="4">
    <source>
        <dbReference type="ARBA" id="ARBA00022692"/>
    </source>
</evidence>
<feature type="domain" description="ABC transmembrane type-1" evidence="13">
    <location>
        <begin position="488"/>
        <end position="572"/>
    </location>
</feature>
<dbReference type="FunFam" id="3.40.50.300:FF:000610">
    <property type="entry name" value="Multidrug resistance-associated ABC transporter"/>
    <property type="match status" value="1"/>
</dbReference>
<keyword evidence="9 11" id="KW-0472">Membrane</keyword>
<keyword evidence="3" id="KW-0813">Transport</keyword>
<feature type="domain" description="ABC transporter" evidence="12">
    <location>
        <begin position="288"/>
        <end position="529"/>
    </location>
</feature>
<dbReference type="InterPro" id="IPR036640">
    <property type="entry name" value="ABC1_TM_sf"/>
</dbReference>
<evidence type="ECO:0000256" key="8">
    <source>
        <dbReference type="ARBA" id="ARBA00022989"/>
    </source>
</evidence>
<evidence type="ECO:0000313" key="14">
    <source>
        <dbReference type="EMBL" id="RFU80780.1"/>
    </source>
</evidence>
<dbReference type="EMBL" id="PXOA01000093">
    <property type="protein sequence ID" value="RFU80780.1"/>
    <property type="molecule type" value="Genomic_DNA"/>
</dbReference>
<dbReference type="GO" id="GO:0140359">
    <property type="term" value="F:ABC-type transporter activity"/>
    <property type="evidence" value="ECO:0007669"/>
    <property type="project" value="InterPro"/>
</dbReference>
<proteinExistence type="inferred from homology"/>
<feature type="transmembrane region" description="Helical" evidence="11">
    <location>
        <begin position="85"/>
        <end position="102"/>
    </location>
</feature>
<dbReference type="STRING" id="490622.A0A395NXE3"/>
<evidence type="ECO:0000259" key="12">
    <source>
        <dbReference type="PROSITE" id="PS50893"/>
    </source>
</evidence>
<evidence type="ECO:0000256" key="11">
    <source>
        <dbReference type="SAM" id="Phobius"/>
    </source>
</evidence>
<dbReference type="Proteomes" id="UP000266272">
    <property type="component" value="Unassembled WGS sequence"/>
</dbReference>
<dbReference type="SUPFAM" id="SSF52540">
    <property type="entry name" value="P-loop containing nucleoside triphosphate hydrolases"/>
    <property type="match status" value="2"/>
</dbReference>
<dbReference type="Pfam" id="PF00005">
    <property type="entry name" value="ABC_tran"/>
    <property type="match status" value="2"/>
</dbReference>
<name>A0A395NXE3_TRIAR</name>
<evidence type="ECO:0000256" key="5">
    <source>
        <dbReference type="ARBA" id="ARBA00022737"/>
    </source>
</evidence>
<organism evidence="14 15">
    <name type="scientific">Trichoderma arundinaceum</name>
    <dbReference type="NCBI Taxonomy" id="490622"/>
    <lineage>
        <taxon>Eukaryota</taxon>
        <taxon>Fungi</taxon>
        <taxon>Dikarya</taxon>
        <taxon>Ascomycota</taxon>
        <taxon>Pezizomycotina</taxon>
        <taxon>Sordariomycetes</taxon>
        <taxon>Hypocreomycetidae</taxon>
        <taxon>Hypocreales</taxon>
        <taxon>Hypocreaceae</taxon>
        <taxon>Trichoderma</taxon>
    </lineage>
</organism>
<dbReference type="Gene3D" id="3.40.50.300">
    <property type="entry name" value="P-loop containing nucleotide triphosphate hydrolases"/>
    <property type="match status" value="2"/>
</dbReference>
<keyword evidence="7" id="KW-0067">ATP-binding</keyword>
<feature type="compositionally biased region" description="Basic and acidic residues" evidence="10">
    <location>
        <begin position="40"/>
        <end position="51"/>
    </location>
</feature>